<protein>
    <recommendedName>
        <fullName evidence="1">BSD domain-containing protein</fullName>
    </recommendedName>
</protein>
<proteinExistence type="predicted"/>
<dbReference type="RefSeq" id="WP_072974325.1">
    <property type="nucleotide sequence ID" value="NZ_FQTY01000004.1"/>
</dbReference>
<evidence type="ECO:0000313" key="3">
    <source>
        <dbReference type="Proteomes" id="UP000184114"/>
    </source>
</evidence>
<name>A0A1M4UVF8_9FIRM</name>
<sequence>MRREFEINGCIEVPMELSEDEFWDKFIDFVEANNWYFGGGIREIIDGFYINEDGTKGEHCLDEDLRILILKNQKDKAIELYMDLISNNLKEAENYIDNLSKNI</sequence>
<gene>
    <name evidence="2" type="ORF">SAMN02745784_01220</name>
</gene>
<organism evidence="2 3">
    <name type="scientific">Tissierella praeacuta DSM 18095</name>
    <dbReference type="NCBI Taxonomy" id="1123404"/>
    <lineage>
        <taxon>Bacteria</taxon>
        <taxon>Bacillati</taxon>
        <taxon>Bacillota</taxon>
        <taxon>Tissierellia</taxon>
        <taxon>Tissierellales</taxon>
        <taxon>Tissierellaceae</taxon>
        <taxon>Tissierella</taxon>
    </lineage>
</organism>
<keyword evidence="3" id="KW-1185">Reference proteome</keyword>
<feature type="domain" description="BSD" evidence="1">
    <location>
        <begin position="1"/>
        <end position="34"/>
    </location>
</feature>
<dbReference type="PROSITE" id="PS50858">
    <property type="entry name" value="BSD"/>
    <property type="match status" value="1"/>
</dbReference>
<reference evidence="3" key="1">
    <citation type="submission" date="2016-11" db="EMBL/GenBank/DDBJ databases">
        <authorList>
            <person name="Varghese N."/>
            <person name="Submissions S."/>
        </authorList>
    </citation>
    <scope>NUCLEOTIDE SEQUENCE [LARGE SCALE GENOMIC DNA]</scope>
    <source>
        <strain evidence="3">DSM 18095</strain>
    </source>
</reference>
<evidence type="ECO:0000259" key="1">
    <source>
        <dbReference type="PROSITE" id="PS50858"/>
    </source>
</evidence>
<accession>A0A1M4UVF8</accession>
<dbReference type="STRING" id="1123404.SAMN02745784_01220"/>
<dbReference type="AlphaFoldDB" id="A0A1M4UVF8"/>
<evidence type="ECO:0000313" key="2">
    <source>
        <dbReference type="EMBL" id="SHE60659.1"/>
    </source>
</evidence>
<dbReference type="GeneID" id="90995589"/>
<dbReference type="Proteomes" id="UP000184114">
    <property type="component" value="Unassembled WGS sequence"/>
</dbReference>
<dbReference type="EMBL" id="FQTY01000004">
    <property type="protein sequence ID" value="SHE60659.1"/>
    <property type="molecule type" value="Genomic_DNA"/>
</dbReference>
<dbReference type="InterPro" id="IPR005607">
    <property type="entry name" value="BSD_dom"/>
</dbReference>